<evidence type="ECO:0000313" key="2">
    <source>
        <dbReference type="Proteomes" id="UP001529343"/>
    </source>
</evidence>
<reference evidence="2" key="1">
    <citation type="submission" date="2023-06" db="EMBL/GenBank/DDBJ databases">
        <title>Identification and characterization of horizontal gene transfer across gut microbiota members of farm animals based on homology search.</title>
        <authorList>
            <person name="Zeman M."/>
            <person name="Kubasova T."/>
            <person name="Jahodarova E."/>
            <person name="Nykrynova M."/>
            <person name="Rychlik I."/>
        </authorList>
    </citation>
    <scope>NUCLEOTIDE SEQUENCE [LARGE SCALE GENOMIC DNA]</scope>
    <source>
        <strain evidence="2">161_Gplus</strain>
    </source>
</reference>
<dbReference type="RefSeq" id="WP_289586028.1">
    <property type="nucleotide sequence ID" value="NZ_JAUDDW010000012.1"/>
</dbReference>
<organism evidence="1 2">
    <name type="scientific">Limosilactobacillus pontis</name>
    <dbReference type="NCBI Taxonomy" id="35787"/>
    <lineage>
        <taxon>Bacteria</taxon>
        <taxon>Bacillati</taxon>
        <taxon>Bacillota</taxon>
        <taxon>Bacilli</taxon>
        <taxon>Lactobacillales</taxon>
        <taxon>Lactobacillaceae</taxon>
        <taxon>Limosilactobacillus</taxon>
    </lineage>
</organism>
<dbReference type="EMBL" id="JAUDDW010000012">
    <property type="protein sequence ID" value="MDM8266404.1"/>
    <property type="molecule type" value="Genomic_DNA"/>
</dbReference>
<comment type="caution">
    <text evidence="1">The sequence shown here is derived from an EMBL/GenBank/DDBJ whole genome shotgun (WGS) entry which is preliminary data.</text>
</comment>
<accession>A0ABT7UXJ1</accession>
<name>A0ABT7UXJ1_9LACO</name>
<gene>
    <name evidence="1" type="ORF">QUW44_04395</name>
</gene>
<reference evidence="1 2" key="2">
    <citation type="submission" date="2023-06" db="EMBL/GenBank/DDBJ databases">
        <authorList>
            <person name="Zeman M."/>
            <person name="Kubasova T."/>
            <person name="Jahodarova E."/>
            <person name="Nykrynova M."/>
            <person name="Rychlik I."/>
        </authorList>
    </citation>
    <scope>NUCLEOTIDE SEQUENCE [LARGE SCALE GENOMIC DNA]</scope>
    <source>
        <strain evidence="1 2">161_Gplus</strain>
    </source>
</reference>
<protein>
    <submittedName>
        <fullName evidence="1">Antitoxin of toxin-antitoxin stability system</fullName>
    </submittedName>
</protein>
<keyword evidence="2" id="KW-1185">Reference proteome</keyword>
<proteinExistence type="predicted"/>
<sequence>MTVKIRKVGTSNVLTVPKSITNLQKEYDVFEDRNGAIVYLPKHKNVFDDQNFVNSHLYDGDDSGFVEAEVDDDEL</sequence>
<dbReference type="Proteomes" id="UP001529343">
    <property type="component" value="Unassembled WGS sequence"/>
</dbReference>
<evidence type="ECO:0000313" key="1">
    <source>
        <dbReference type="EMBL" id="MDM8266404.1"/>
    </source>
</evidence>